<accession>A0A561BTE1</accession>
<proteinExistence type="predicted"/>
<keyword evidence="3" id="KW-1185">Reference proteome</keyword>
<protein>
    <submittedName>
        <fullName evidence="2">Uncharacterized protein</fullName>
    </submittedName>
</protein>
<feature type="compositionally biased region" description="Acidic residues" evidence="1">
    <location>
        <begin position="230"/>
        <end position="241"/>
    </location>
</feature>
<dbReference type="EMBL" id="VIVK01000001">
    <property type="protein sequence ID" value="TWD82082.1"/>
    <property type="molecule type" value="Genomic_DNA"/>
</dbReference>
<evidence type="ECO:0000313" key="3">
    <source>
        <dbReference type="Proteomes" id="UP000318380"/>
    </source>
</evidence>
<evidence type="ECO:0000256" key="1">
    <source>
        <dbReference type="SAM" id="MobiDB-lite"/>
    </source>
</evidence>
<comment type="caution">
    <text evidence="2">The sequence shown here is derived from an EMBL/GenBank/DDBJ whole genome shotgun (WGS) entry which is preliminary data.</text>
</comment>
<gene>
    <name evidence="2" type="ORF">FB561_3208</name>
</gene>
<dbReference type="OrthoDB" id="4571398at2"/>
<feature type="compositionally biased region" description="Polar residues" evidence="1">
    <location>
        <begin position="208"/>
        <end position="220"/>
    </location>
</feature>
<name>A0A561BTE1_9ACTN</name>
<dbReference type="AlphaFoldDB" id="A0A561BTE1"/>
<evidence type="ECO:0000313" key="2">
    <source>
        <dbReference type="EMBL" id="TWD82082.1"/>
    </source>
</evidence>
<dbReference type="RefSeq" id="WP_145807412.1">
    <property type="nucleotide sequence ID" value="NZ_VIVK01000001.1"/>
</dbReference>
<sequence>MDAGRRWALETFGQYGPLIREQIAKLVLDEHESSLDAQEASGHRSRSVYGEYWRGILEKFEEFFGNLPGAAMTRPGGAPYKIPVVNGVALYPWRYAKSRETELANTPFATSSARTEAANLRPTGVQEALLSLDLPDPQLTEEEQLLVDGFTAYTGDPLVSSSRMVLVAISSSVNGLFSVQWGEVQLTADGYVEWIGDPESLLELQPTLPVSTSPTRTFTSGEPPKRFPDTDVDGEASTDER</sequence>
<dbReference type="Proteomes" id="UP000318380">
    <property type="component" value="Unassembled WGS sequence"/>
</dbReference>
<reference evidence="2 3" key="1">
    <citation type="submission" date="2019-06" db="EMBL/GenBank/DDBJ databases">
        <title>Sequencing the genomes of 1000 actinobacteria strains.</title>
        <authorList>
            <person name="Klenk H.-P."/>
        </authorList>
    </citation>
    <scope>NUCLEOTIDE SEQUENCE [LARGE SCALE GENOMIC DNA]</scope>
    <source>
        <strain evidence="2 3">DSM 24683</strain>
    </source>
</reference>
<organism evidence="2 3">
    <name type="scientific">Kribbella amoyensis</name>
    <dbReference type="NCBI Taxonomy" id="996641"/>
    <lineage>
        <taxon>Bacteria</taxon>
        <taxon>Bacillati</taxon>
        <taxon>Actinomycetota</taxon>
        <taxon>Actinomycetes</taxon>
        <taxon>Propionibacteriales</taxon>
        <taxon>Kribbellaceae</taxon>
        <taxon>Kribbella</taxon>
    </lineage>
</organism>
<feature type="region of interest" description="Disordered" evidence="1">
    <location>
        <begin position="205"/>
        <end position="241"/>
    </location>
</feature>